<dbReference type="GO" id="GO:0005938">
    <property type="term" value="C:cell cortex"/>
    <property type="evidence" value="ECO:0007669"/>
    <property type="project" value="TreeGrafter"/>
</dbReference>
<protein>
    <submittedName>
        <fullName evidence="3">PDZ/DHR/GLGF domain protein</fullName>
    </submittedName>
</protein>
<dbReference type="PROSITE" id="PS50106">
    <property type="entry name" value="PDZ"/>
    <property type="match status" value="2"/>
</dbReference>
<name>A0A0D8XF88_DICVI</name>
<dbReference type="GO" id="GO:0045197">
    <property type="term" value="P:establishment or maintenance of epithelial cell apical/basal polarity"/>
    <property type="evidence" value="ECO:0007669"/>
    <property type="project" value="TreeGrafter"/>
</dbReference>
<proteinExistence type="predicted"/>
<dbReference type="PANTHER" id="PTHR16484">
    <property type="entry name" value="PARTITIONING DEFECTIVE 3 RELATED"/>
    <property type="match status" value="1"/>
</dbReference>
<sequence>MQCISDKGILDMDDKIIDVFDEIRDQILAIYDEQSPNGSEAVDAATRVPVVGRVRDSVVEIVNLDNPPSNGLRVTSSVADSGTAFAVLGQKQNPDHPVRSSLRSDSSTPSRHRVTLSPEVEKKLATGDSESRLSRSSARKSRLTDSFFDAKERLEDARQANRASPMAIHYRRPRAHLKAALDPENTVVTGVYDDLPHSSNGRLSAVQILRIEPDGRVGLDGRLKVGDNIVEIDSRPVYQMSVVRARAYLSELQCRTEPSLTVARPIASFCDVGDSLMGNQPTSSLHNRPILSALQQANTQHIGHTKVVDLKKTPNGFGFTVTGRETAKGERLFYIGTVKPNGVALGHLRAGDRLLELNGEPTAELTQAEVVDRLKQANVGETVSFLVSRVGYEDEEKRNHNEFERRPRSPTETPAKNEIDEKFPPSTSATSLSNLEVEELELVIPLNDTGSAGLGVSLKARVTVRTNGTRQDCGIFIKNVLHGGAAHKDGRLRVNDRIIGIEELRLDGETNATASEAVSRRLKAIGPTAKHVRLLIRRTKTSLNEINTNKDMLSSVDDSTGVEPRSSESLSSAEKQSPTESMDPDPFERMDESDSINITGLFNREAPTRKSMSEKRGMGASVDPHHIKIFQNIKHQRQTSAPHSEMTTSLSFHGQSTGRSASQRAAARARSHSVHPRAPGPASPKIMKMSAASQALAPSNPPPSNVEKRRSWSVESINQDNQSSSQKHVAVPYRGALTSDSFRHATNFDVESPTYSAGSQVLIKPRSTSREKNKQRRKSLGGFTAMKSFLGIGGKNRDENVFPQKTDIRNEEAMLSKESYERRKVLDYYEHYHEKEAEENRGHHHLSTPLAGRREAQRTYVSPNYNCASQLSSPPSPLIDLPLIVANSRFYCSLRARPEYQPVHPTTNPTISSTDITCIATQRNQISRMTTSEFHPIITALPTPPAPTHNLSTVTQCQVQNPFTVVLSPLEVRLTKNSSNMGRSTGLNNHRQVPFQTTAGCSILGSPIVERESEDRPLAKRNTLLRVEGRTTLVPGPVTLPKRDMDLSTHLNFTIAAENTESGVKLRSSAHSSHRTRKFRRGVQSYSRDDFTTPAKSPFGKCINMRPTSLDHLLSVPQFPDSYVAQTLLCDQITPSGFRNSFTVYDQTKSQTLKTYSRIVTAIEDPVDFRIGSSSDYCRVWKNCRSGFNLPSQKP</sequence>
<dbReference type="AlphaFoldDB" id="A0A0D8XF88"/>
<dbReference type="PANTHER" id="PTHR16484:SF17">
    <property type="entry name" value="BAZOOKA, ISOFORM B"/>
    <property type="match status" value="1"/>
</dbReference>
<feature type="domain" description="PDZ" evidence="2">
    <location>
        <begin position="441"/>
        <end position="540"/>
    </location>
</feature>
<feature type="region of interest" description="Disordered" evidence="1">
    <location>
        <begin position="1065"/>
        <end position="1087"/>
    </location>
</feature>
<feature type="compositionally biased region" description="Low complexity" evidence="1">
    <location>
        <begin position="99"/>
        <end position="109"/>
    </location>
</feature>
<dbReference type="SMART" id="SM00228">
    <property type="entry name" value="PDZ"/>
    <property type="match status" value="3"/>
</dbReference>
<dbReference type="SUPFAM" id="SSF50156">
    <property type="entry name" value="PDZ domain-like"/>
    <property type="match status" value="3"/>
</dbReference>
<feature type="region of interest" description="Disordered" evidence="1">
    <location>
        <begin position="396"/>
        <end position="430"/>
    </location>
</feature>
<feature type="region of interest" description="Disordered" evidence="1">
    <location>
        <begin position="636"/>
        <end position="730"/>
    </location>
</feature>
<keyword evidence="4" id="KW-1185">Reference proteome</keyword>
<feature type="compositionally biased region" description="Basic and acidic residues" evidence="1">
    <location>
        <begin position="119"/>
        <end position="133"/>
    </location>
</feature>
<evidence type="ECO:0000259" key="2">
    <source>
        <dbReference type="PROSITE" id="PS50106"/>
    </source>
</evidence>
<dbReference type="GO" id="GO:0035091">
    <property type="term" value="F:phosphatidylinositol binding"/>
    <property type="evidence" value="ECO:0007669"/>
    <property type="project" value="TreeGrafter"/>
</dbReference>
<feature type="compositionally biased region" description="Low complexity" evidence="1">
    <location>
        <begin position="563"/>
        <end position="576"/>
    </location>
</feature>
<dbReference type="GO" id="GO:0005912">
    <property type="term" value="C:adherens junction"/>
    <property type="evidence" value="ECO:0007669"/>
    <property type="project" value="TreeGrafter"/>
</dbReference>
<dbReference type="Gene3D" id="2.30.42.10">
    <property type="match status" value="3"/>
</dbReference>
<gene>
    <name evidence="3" type="ORF">DICVIV_11607</name>
</gene>
<dbReference type="Gene3D" id="3.10.20.90">
    <property type="entry name" value="Phosphatidylinositol 3-kinase Catalytic Subunit, Chain A, domain 1"/>
    <property type="match status" value="1"/>
</dbReference>
<organism evidence="3 4">
    <name type="scientific">Dictyocaulus viviparus</name>
    <name type="common">Bovine lungworm</name>
    <dbReference type="NCBI Taxonomy" id="29172"/>
    <lineage>
        <taxon>Eukaryota</taxon>
        <taxon>Metazoa</taxon>
        <taxon>Ecdysozoa</taxon>
        <taxon>Nematoda</taxon>
        <taxon>Chromadorea</taxon>
        <taxon>Rhabditida</taxon>
        <taxon>Rhabditina</taxon>
        <taxon>Rhabditomorpha</taxon>
        <taxon>Strongyloidea</taxon>
        <taxon>Metastrongylidae</taxon>
        <taxon>Dictyocaulus</taxon>
    </lineage>
</organism>
<dbReference type="Proteomes" id="UP000053766">
    <property type="component" value="Unassembled WGS sequence"/>
</dbReference>
<reference evidence="3 4" key="1">
    <citation type="submission" date="2013-11" db="EMBL/GenBank/DDBJ databases">
        <title>Draft genome of the bovine lungworm Dictyocaulus viviparus.</title>
        <authorList>
            <person name="Mitreva M."/>
        </authorList>
    </citation>
    <scope>NUCLEOTIDE SEQUENCE [LARGE SCALE GENOMIC DNA]</scope>
    <source>
        <strain evidence="3 4">HannoverDv2000</strain>
    </source>
</reference>
<accession>A0A0D8XF88</accession>
<dbReference type="STRING" id="29172.A0A0D8XF88"/>
<dbReference type="CDD" id="cd00136">
    <property type="entry name" value="PDZ_canonical"/>
    <property type="match status" value="1"/>
</dbReference>
<reference evidence="4" key="2">
    <citation type="journal article" date="2016" name="Sci. Rep.">
        <title>Dictyocaulus viviparus genome, variome and transcriptome elucidate lungworm biology and support future intervention.</title>
        <authorList>
            <person name="McNulty S.N."/>
            <person name="Strube C."/>
            <person name="Rosa B.A."/>
            <person name="Martin J.C."/>
            <person name="Tyagi R."/>
            <person name="Choi Y.J."/>
            <person name="Wang Q."/>
            <person name="Hallsworth Pepin K."/>
            <person name="Zhang X."/>
            <person name="Ozersky P."/>
            <person name="Wilson R.K."/>
            <person name="Sternberg P.W."/>
            <person name="Gasser R.B."/>
            <person name="Mitreva M."/>
        </authorList>
    </citation>
    <scope>NUCLEOTIDE SEQUENCE [LARGE SCALE GENOMIC DNA]</scope>
    <source>
        <strain evidence="4">HannoverDv2000</strain>
    </source>
</reference>
<feature type="compositionally biased region" description="Polar residues" evidence="1">
    <location>
        <begin position="638"/>
        <end position="658"/>
    </location>
</feature>
<feature type="region of interest" description="Disordered" evidence="1">
    <location>
        <begin position="547"/>
        <end position="620"/>
    </location>
</feature>
<dbReference type="InterPro" id="IPR052213">
    <property type="entry name" value="PAR3"/>
</dbReference>
<feature type="compositionally biased region" description="Basic residues" evidence="1">
    <location>
        <begin position="1072"/>
        <end position="1081"/>
    </location>
</feature>
<dbReference type="GO" id="GO:0030010">
    <property type="term" value="P:establishment of cell polarity"/>
    <property type="evidence" value="ECO:0007669"/>
    <property type="project" value="TreeGrafter"/>
</dbReference>
<feature type="compositionally biased region" description="Polar residues" evidence="1">
    <location>
        <begin position="547"/>
        <end position="558"/>
    </location>
</feature>
<dbReference type="EMBL" id="KN716669">
    <property type="protein sequence ID" value="KJH42407.1"/>
    <property type="molecule type" value="Genomic_DNA"/>
</dbReference>
<dbReference type="GO" id="GO:0000226">
    <property type="term" value="P:microtubule cytoskeleton organization"/>
    <property type="evidence" value="ECO:0007669"/>
    <property type="project" value="TreeGrafter"/>
</dbReference>
<feature type="compositionally biased region" description="Basic and acidic residues" evidence="1">
    <location>
        <begin position="396"/>
        <end position="423"/>
    </location>
</feature>
<evidence type="ECO:0000313" key="3">
    <source>
        <dbReference type="EMBL" id="KJH42407.1"/>
    </source>
</evidence>
<dbReference type="OrthoDB" id="6264899at2759"/>
<dbReference type="Pfam" id="PF00595">
    <property type="entry name" value="PDZ"/>
    <property type="match status" value="2"/>
</dbReference>
<dbReference type="GO" id="GO:0051660">
    <property type="term" value="P:establishment of centrosome localization"/>
    <property type="evidence" value="ECO:0007669"/>
    <property type="project" value="TreeGrafter"/>
</dbReference>
<dbReference type="GO" id="GO:0043296">
    <property type="term" value="C:apical junction complex"/>
    <property type="evidence" value="ECO:0007669"/>
    <property type="project" value="TreeGrafter"/>
</dbReference>
<dbReference type="InterPro" id="IPR001478">
    <property type="entry name" value="PDZ"/>
</dbReference>
<feature type="region of interest" description="Disordered" evidence="1">
    <location>
        <begin position="88"/>
        <end position="142"/>
    </location>
</feature>
<evidence type="ECO:0000313" key="4">
    <source>
        <dbReference type="Proteomes" id="UP000053766"/>
    </source>
</evidence>
<feature type="compositionally biased region" description="Basic and acidic residues" evidence="1">
    <location>
        <begin position="606"/>
        <end position="617"/>
    </location>
</feature>
<dbReference type="InterPro" id="IPR036034">
    <property type="entry name" value="PDZ_sf"/>
</dbReference>
<evidence type="ECO:0000256" key="1">
    <source>
        <dbReference type="SAM" id="MobiDB-lite"/>
    </source>
</evidence>
<dbReference type="GO" id="GO:0007155">
    <property type="term" value="P:cell adhesion"/>
    <property type="evidence" value="ECO:0007669"/>
    <property type="project" value="TreeGrafter"/>
</dbReference>
<feature type="compositionally biased region" description="Polar residues" evidence="1">
    <location>
        <begin position="713"/>
        <end position="727"/>
    </location>
</feature>
<feature type="domain" description="PDZ" evidence="2">
    <location>
        <begin position="307"/>
        <end position="377"/>
    </location>
</feature>
<dbReference type="GO" id="GO:0008104">
    <property type="term" value="P:intracellular protein localization"/>
    <property type="evidence" value="ECO:0007669"/>
    <property type="project" value="TreeGrafter"/>
</dbReference>
<dbReference type="GO" id="GO:0016324">
    <property type="term" value="C:apical plasma membrane"/>
    <property type="evidence" value="ECO:0007669"/>
    <property type="project" value="TreeGrafter"/>
</dbReference>